<dbReference type="GO" id="GO:0005737">
    <property type="term" value="C:cytoplasm"/>
    <property type="evidence" value="ECO:0007669"/>
    <property type="project" value="TreeGrafter"/>
</dbReference>
<dbReference type="PANTHER" id="PTHR43369:SF2">
    <property type="entry name" value="PHOSPHORIBOSYLGLYCINAMIDE FORMYLTRANSFERASE"/>
    <property type="match status" value="1"/>
</dbReference>
<evidence type="ECO:0000256" key="3">
    <source>
        <dbReference type="ARBA" id="ARBA00022679"/>
    </source>
</evidence>
<name>A0A1F6WVZ4_9BACT</name>
<sequence>MTSQKTKIQLAILISNIGTGTNLKAIIDGVSTGKIKAEICAVISDIVDAPGLEHARAYNLESEICPAKESLLPLLQKLNPDYICLAGWKQIILDEIIDTFPNRILNTHPGLIPDKMEEVVKNPDGTDALWNKGKMTKKAMQNFLDNHATYAGCTNHFLSHEFDFGPVLGRCFEKIEPGDSVESLYARLKKKENELYVEVLEKLCSKVR</sequence>
<evidence type="ECO:0000256" key="2">
    <source>
        <dbReference type="ARBA" id="ARBA00012254"/>
    </source>
</evidence>
<dbReference type="InterPro" id="IPR036477">
    <property type="entry name" value="Formyl_transf_N_sf"/>
</dbReference>
<accession>A0A1F6WVZ4</accession>
<organism evidence="6 7">
    <name type="scientific">Candidatus Nomurabacteria bacterium RIFCSPLOWO2_01_FULL_41_12</name>
    <dbReference type="NCBI Taxonomy" id="1801774"/>
    <lineage>
        <taxon>Bacteria</taxon>
        <taxon>Candidatus Nomuraibacteriota</taxon>
    </lineage>
</organism>
<dbReference type="GO" id="GO:0004644">
    <property type="term" value="F:phosphoribosylglycinamide formyltransferase activity"/>
    <property type="evidence" value="ECO:0007669"/>
    <property type="project" value="UniProtKB-EC"/>
</dbReference>
<dbReference type="Pfam" id="PF00551">
    <property type="entry name" value="Formyl_trans_N"/>
    <property type="match status" value="1"/>
</dbReference>
<keyword evidence="4" id="KW-0658">Purine biosynthesis</keyword>
<dbReference type="SUPFAM" id="SSF53328">
    <property type="entry name" value="Formyltransferase"/>
    <property type="match status" value="1"/>
</dbReference>
<dbReference type="EC" id="2.1.2.2" evidence="2"/>
<comment type="caution">
    <text evidence="6">The sequence shown here is derived from an EMBL/GenBank/DDBJ whole genome shotgun (WGS) entry which is preliminary data.</text>
</comment>
<feature type="domain" description="Formyl transferase N-terminal" evidence="5">
    <location>
        <begin position="11"/>
        <end position="200"/>
    </location>
</feature>
<evidence type="ECO:0000259" key="5">
    <source>
        <dbReference type="Pfam" id="PF00551"/>
    </source>
</evidence>
<proteinExistence type="predicted"/>
<dbReference type="AlphaFoldDB" id="A0A1F6WVZ4"/>
<keyword evidence="3" id="KW-0808">Transferase</keyword>
<dbReference type="STRING" id="1801774.A3A05_01455"/>
<evidence type="ECO:0000313" key="6">
    <source>
        <dbReference type="EMBL" id="OGI86063.1"/>
    </source>
</evidence>
<dbReference type="EMBL" id="MFUY01000015">
    <property type="protein sequence ID" value="OGI86063.1"/>
    <property type="molecule type" value="Genomic_DNA"/>
</dbReference>
<dbReference type="Proteomes" id="UP000176187">
    <property type="component" value="Unassembled WGS sequence"/>
</dbReference>
<dbReference type="GO" id="GO:0006189">
    <property type="term" value="P:'de novo' IMP biosynthetic process"/>
    <property type="evidence" value="ECO:0007669"/>
    <property type="project" value="TreeGrafter"/>
</dbReference>
<dbReference type="PANTHER" id="PTHR43369">
    <property type="entry name" value="PHOSPHORIBOSYLGLYCINAMIDE FORMYLTRANSFERASE"/>
    <property type="match status" value="1"/>
</dbReference>
<protein>
    <recommendedName>
        <fullName evidence="2">phosphoribosylglycinamide formyltransferase 1</fullName>
        <ecNumber evidence="2">2.1.2.2</ecNumber>
    </recommendedName>
</protein>
<evidence type="ECO:0000256" key="4">
    <source>
        <dbReference type="ARBA" id="ARBA00022755"/>
    </source>
</evidence>
<dbReference type="InterPro" id="IPR002376">
    <property type="entry name" value="Formyl_transf_N"/>
</dbReference>
<reference evidence="6 7" key="1">
    <citation type="journal article" date="2016" name="Nat. Commun.">
        <title>Thousands of microbial genomes shed light on interconnected biogeochemical processes in an aquifer system.</title>
        <authorList>
            <person name="Anantharaman K."/>
            <person name="Brown C.T."/>
            <person name="Hug L.A."/>
            <person name="Sharon I."/>
            <person name="Castelle C.J."/>
            <person name="Probst A.J."/>
            <person name="Thomas B.C."/>
            <person name="Singh A."/>
            <person name="Wilkins M.J."/>
            <person name="Karaoz U."/>
            <person name="Brodie E.L."/>
            <person name="Williams K.H."/>
            <person name="Hubbard S.S."/>
            <person name="Banfield J.F."/>
        </authorList>
    </citation>
    <scope>NUCLEOTIDE SEQUENCE [LARGE SCALE GENOMIC DNA]</scope>
</reference>
<evidence type="ECO:0000256" key="1">
    <source>
        <dbReference type="ARBA" id="ARBA00005054"/>
    </source>
</evidence>
<dbReference type="Gene3D" id="3.40.50.170">
    <property type="entry name" value="Formyl transferase, N-terminal domain"/>
    <property type="match status" value="1"/>
</dbReference>
<gene>
    <name evidence="6" type="ORF">A3A05_01455</name>
</gene>
<comment type="pathway">
    <text evidence="1">Purine metabolism; IMP biosynthesis via de novo pathway; N(2)-formyl-N(1)-(5-phospho-D-ribosyl)glycinamide from N(1)-(5-phospho-D-ribosyl)glycinamide (10-formyl THF route): step 1/1.</text>
</comment>
<evidence type="ECO:0000313" key="7">
    <source>
        <dbReference type="Proteomes" id="UP000176187"/>
    </source>
</evidence>